<gene>
    <name evidence="1" type="ORF">ACFPET_11720</name>
</gene>
<evidence type="ECO:0000313" key="1">
    <source>
        <dbReference type="EMBL" id="MFC4335870.1"/>
    </source>
</evidence>
<comment type="caution">
    <text evidence="1">The sequence shown here is derived from an EMBL/GenBank/DDBJ whole genome shotgun (WGS) entry which is preliminary data.</text>
</comment>
<proteinExistence type="predicted"/>
<name>A0ABV8TZN1_9ACTN</name>
<keyword evidence="2" id="KW-1185">Reference proteome</keyword>
<sequence length="82" mass="9600">MPTTIATFSLAWNRIDIVKRSGKHTLWVYIEGRKAATINTKGHFLLPLHGWRISDQLRFWILRRTFAVLALRRLDPERSTAL</sequence>
<dbReference type="EMBL" id="JBHSDK010000015">
    <property type="protein sequence ID" value="MFC4335870.1"/>
    <property type="molecule type" value="Genomic_DNA"/>
</dbReference>
<organism evidence="1 2">
    <name type="scientific">Salininema proteolyticum</name>
    <dbReference type="NCBI Taxonomy" id="1607685"/>
    <lineage>
        <taxon>Bacteria</taxon>
        <taxon>Bacillati</taxon>
        <taxon>Actinomycetota</taxon>
        <taxon>Actinomycetes</taxon>
        <taxon>Glycomycetales</taxon>
        <taxon>Glycomycetaceae</taxon>
        <taxon>Salininema</taxon>
    </lineage>
</organism>
<protein>
    <submittedName>
        <fullName evidence="1">Uncharacterized protein</fullName>
    </submittedName>
</protein>
<accession>A0ABV8TZN1</accession>
<dbReference type="RefSeq" id="WP_380621155.1">
    <property type="nucleotide sequence ID" value="NZ_JBHSDK010000015.1"/>
</dbReference>
<dbReference type="Proteomes" id="UP001595823">
    <property type="component" value="Unassembled WGS sequence"/>
</dbReference>
<reference evidence="2" key="1">
    <citation type="journal article" date="2019" name="Int. J. Syst. Evol. Microbiol.">
        <title>The Global Catalogue of Microorganisms (GCM) 10K type strain sequencing project: providing services to taxonomists for standard genome sequencing and annotation.</title>
        <authorList>
            <consortium name="The Broad Institute Genomics Platform"/>
            <consortium name="The Broad Institute Genome Sequencing Center for Infectious Disease"/>
            <person name="Wu L."/>
            <person name="Ma J."/>
        </authorList>
    </citation>
    <scope>NUCLEOTIDE SEQUENCE [LARGE SCALE GENOMIC DNA]</scope>
    <source>
        <strain evidence="2">IBRC-M 10908</strain>
    </source>
</reference>
<evidence type="ECO:0000313" key="2">
    <source>
        <dbReference type="Proteomes" id="UP001595823"/>
    </source>
</evidence>